<reference evidence="3 4" key="1">
    <citation type="submission" date="2019-03" db="EMBL/GenBank/DDBJ databases">
        <title>First draft genome of Liparis tanakae, snailfish: a comprehensive survey of snailfish specific genes.</title>
        <authorList>
            <person name="Kim W."/>
            <person name="Song I."/>
            <person name="Jeong J.-H."/>
            <person name="Kim D."/>
            <person name="Kim S."/>
            <person name="Ryu S."/>
            <person name="Song J.Y."/>
            <person name="Lee S.K."/>
        </authorList>
    </citation>
    <scope>NUCLEOTIDE SEQUENCE [LARGE SCALE GENOMIC DNA]</scope>
    <source>
        <tissue evidence="3">Muscle</tissue>
    </source>
</reference>
<dbReference type="GO" id="GO:0016740">
    <property type="term" value="F:transferase activity"/>
    <property type="evidence" value="ECO:0007669"/>
    <property type="project" value="UniProtKB-KW"/>
</dbReference>
<keyword evidence="3" id="KW-0808">Transferase</keyword>
<dbReference type="OrthoDB" id="3784at2759"/>
<dbReference type="EMBL" id="SRLO01000271">
    <property type="protein sequence ID" value="TNN63509.1"/>
    <property type="molecule type" value="Genomic_DNA"/>
</dbReference>
<dbReference type="Proteomes" id="UP000314294">
    <property type="component" value="Unassembled WGS sequence"/>
</dbReference>
<dbReference type="PROSITE" id="PS00022">
    <property type="entry name" value="EGF_1"/>
    <property type="match status" value="1"/>
</dbReference>
<sequence>MNWLAACACSPGAPGRNCEEHSGGRSTLGTESMERVLQSGRRNTRNVQVAWARGSKLVPFWSWLQMGRDLVLIRLRYLTRAWKLQSPRKMD</sequence>
<evidence type="ECO:0000259" key="2">
    <source>
        <dbReference type="PROSITE" id="PS00022"/>
    </source>
</evidence>
<protein>
    <submittedName>
        <fullName evidence="3">Dolichyl-phosphate beta-glucosyltransferase</fullName>
    </submittedName>
</protein>
<feature type="domain" description="EGF-like" evidence="2">
    <location>
        <begin position="7"/>
        <end position="18"/>
    </location>
</feature>
<proteinExistence type="predicted"/>
<evidence type="ECO:0000313" key="4">
    <source>
        <dbReference type="Proteomes" id="UP000314294"/>
    </source>
</evidence>
<comment type="caution">
    <text evidence="3">The sequence shown here is derived from an EMBL/GenBank/DDBJ whole genome shotgun (WGS) entry which is preliminary data.</text>
</comment>
<gene>
    <name evidence="3" type="primary">ALG5_1</name>
    <name evidence="3" type="ORF">EYF80_026251</name>
</gene>
<feature type="region of interest" description="Disordered" evidence="1">
    <location>
        <begin position="12"/>
        <end position="31"/>
    </location>
</feature>
<dbReference type="AlphaFoldDB" id="A0A4Z2HCF4"/>
<name>A0A4Z2HCF4_9TELE</name>
<organism evidence="3 4">
    <name type="scientific">Liparis tanakae</name>
    <name type="common">Tanaka's snailfish</name>
    <dbReference type="NCBI Taxonomy" id="230148"/>
    <lineage>
        <taxon>Eukaryota</taxon>
        <taxon>Metazoa</taxon>
        <taxon>Chordata</taxon>
        <taxon>Craniata</taxon>
        <taxon>Vertebrata</taxon>
        <taxon>Euteleostomi</taxon>
        <taxon>Actinopterygii</taxon>
        <taxon>Neopterygii</taxon>
        <taxon>Teleostei</taxon>
        <taxon>Neoteleostei</taxon>
        <taxon>Acanthomorphata</taxon>
        <taxon>Eupercaria</taxon>
        <taxon>Perciformes</taxon>
        <taxon>Cottioidei</taxon>
        <taxon>Cottales</taxon>
        <taxon>Liparidae</taxon>
        <taxon>Liparis</taxon>
    </lineage>
</organism>
<accession>A0A4Z2HCF4</accession>
<evidence type="ECO:0000256" key="1">
    <source>
        <dbReference type="SAM" id="MobiDB-lite"/>
    </source>
</evidence>
<dbReference type="InterPro" id="IPR000742">
    <property type="entry name" value="EGF"/>
</dbReference>
<keyword evidence="4" id="KW-1185">Reference proteome</keyword>
<evidence type="ECO:0000313" key="3">
    <source>
        <dbReference type="EMBL" id="TNN63509.1"/>
    </source>
</evidence>